<dbReference type="CDD" id="cd04179">
    <property type="entry name" value="DPM_DPG-synthase_like"/>
    <property type="match status" value="1"/>
</dbReference>
<reference evidence="9 10" key="1">
    <citation type="submission" date="2017-06" db="EMBL/GenBank/DDBJ databases">
        <title>Novel microbial phyla capable of carbon fixation and sulfur reduction in deep-sea sediments.</title>
        <authorList>
            <person name="Huang J."/>
            <person name="Baker B."/>
            <person name="Wang Y."/>
        </authorList>
    </citation>
    <scope>NUCLEOTIDE SEQUENCE [LARGE SCALE GENOMIC DNA]</scope>
    <source>
        <strain evidence="9">B3_LCP</strain>
    </source>
</reference>
<evidence type="ECO:0000256" key="1">
    <source>
        <dbReference type="ARBA" id="ARBA00022475"/>
    </source>
</evidence>
<evidence type="ECO:0000256" key="5">
    <source>
        <dbReference type="ARBA" id="ARBA00022985"/>
    </source>
</evidence>
<proteinExistence type="predicted"/>
<dbReference type="InterPro" id="IPR029044">
    <property type="entry name" value="Nucleotide-diphossugar_trans"/>
</dbReference>
<evidence type="ECO:0000313" key="9">
    <source>
        <dbReference type="EMBL" id="TKJ41593.1"/>
    </source>
</evidence>
<accession>A0A532V308</accession>
<dbReference type="GO" id="GO:0009103">
    <property type="term" value="P:lipopolysaccharide biosynthetic process"/>
    <property type="evidence" value="ECO:0007669"/>
    <property type="project" value="UniProtKB-KW"/>
</dbReference>
<protein>
    <recommendedName>
        <fullName evidence="8">Glycosyltransferase 2-like domain-containing protein</fullName>
    </recommendedName>
</protein>
<keyword evidence="2" id="KW-0328">Glycosyltransferase</keyword>
<keyword evidence="3" id="KW-0808">Transferase</keyword>
<evidence type="ECO:0000256" key="3">
    <source>
        <dbReference type="ARBA" id="ARBA00022679"/>
    </source>
</evidence>
<keyword evidence="4" id="KW-0812">Transmembrane</keyword>
<evidence type="ECO:0000256" key="2">
    <source>
        <dbReference type="ARBA" id="ARBA00022676"/>
    </source>
</evidence>
<dbReference type="GO" id="GO:0005886">
    <property type="term" value="C:plasma membrane"/>
    <property type="evidence" value="ECO:0007669"/>
    <property type="project" value="TreeGrafter"/>
</dbReference>
<keyword evidence="5" id="KW-0448">Lipopolysaccharide biosynthesis</keyword>
<dbReference type="AlphaFoldDB" id="A0A532V308"/>
<name>A0A532V308_UNCL8</name>
<dbReference type="SUPFAM" id="SSF53448">
    <property type="entry name" value="Nucleotide-diphospho-sugar transferases"/>
    <property type="match status" value="1"/>
</dbReference>
<evidence type="ECO:0000256" key="4">
    <source>
        <dbReference type="ARBA" id="ARBA00022692"/>
    </source>
</evidence>
<evidence type="ECO:0000313" key="10">
    <source>
        <dbReference type="Proteomes" id="UP000319619"/>
    </source>
</evidence>
<dbReference type="Pfam" id="PF00535">
    <property type="entry name" value="Glycos_transf_2"/>
    <property type="match status" value="1"/>
</dbReference>
<evidence type="ECO:0000256" key="6">
    <source>
        <dbReference type="ARBA" id="ARBA00022989"/>
    </source>
</evidence>
<dbReference type="Gene3D" id="3.90.550.10">
    <property type="entry name" value="Spore Coat Polysaccharide Biosynthesis Protein SpsA, Chain A"/>
    <property type="match status" value="1"/>
</dbReference>
<evidence type="ECO:0000256" key="7">
    <source>
        <dbReference type="ARBA" id="ARBA00023136"/>
    </source>
</evidence>
<keyword evidence="6" id="KW-1133">Transmembrane helix</keyword>
<feature type="domain" description="Glycosyltransferase 2-like" evidence="8">
    <location>
        <begin position="12"/>
        <end position="172"/>
    </location>
</feature>
<keyword evidence="1" id="KW-1003">Cell membrane</keyword>
<organism evidence="9 10">
    <name type="scientific">candidate division LCP-89 bacterium B3_LCP</name>
    <dbReference type="NCBI Taxonomy" id="2012998"/>
    <lineage>
        <taxon>Bacteria</taxon>
        <taxon>Pseudomonadati</taxon>
        <taxon>Bacteria division LCP-89</taxon>
    </lineage>
</organism>
<comment type="caution">
    <text evidence="9">The sequence shown here is derived from an EMBL/GenBank/DDBJ whole genome shotgun (WGS) entry which is preliminary data.</text>
</comment>
<evidence type="ECO:0000259" key="8">
    <source>
        <dbReference type="Pfam" id="PF00535"/>
    </source>
</evidence>
<dbReference type="InterPro" id="IPR050256">
    <property type="entry name" value="Glycosyltransferase_2"/>
</dbReference>
<dbReference type="PANTHER" id="PTHR48090">
    <property type="entry name" value="UNDECAPRENYL-PHOSPHATE 4-DEOXY-4-FORMAMIDO-L-ARABINOSE TRANSFERASE-RELATED"/>
    <property type="match status" value="1"/>
</dbReference>
<dbReference type="EMBL" id="NJBN01000002">
    <property type="protein sequence ID" value="TKJ41593.1"/>
    <property type="molecule type" value="Genomic_DNA"/>
</dbReference>
<dbReference type="InterPro" id="IPR001173">
    <property type="entry name" value="Glyco_trans_2-like"/>
</dbReference>
<gene>
    <name evidence="9" type="ORF">CEE37_03240</name>
</gene>
<sequence>MPDNPEKRYSISVFLPAYNEEDNIEQAVGDSVEVLRQISDDWEVIVVNDASLDRTGEIADRLAKENSSVKVIHHEKNTRLGGALRTGFANATKDLVFYTDADNPIDMNDLKWAVPMMSDVDFITGYRLNRDEPLKRKIYSRCYNWIIRLLFGLRVRDVNFSFKLVKQEILKKVSLHSEGSFIDAELLIEARKYGYLVKEVGIRYFARTKGVSTLASPSVIFKIFAELWFYYRNHYRNRNGDAEREKTDS</sequence>
<dbReference type="PANTHER" id="PTHR48090:SF3">
    <property type="entry name" value="UNDECAPRENYL-PHOSPHATE 4-DEOXY-4-FORMAMIDO-L-ARABINOSE TRANSFERASE"/>
    <property type="match status" value="1"/>
</dbReference>
<dbReference type="Proteomes" id="UP000319619">
    <property type="component" value="Unassembled WGS sequence"/>
</dbReference>
<dbReference type="GO" id="GO:0099621">
    <property type="term" value="F:undecaprenyl-phosphate 4-deoxy-4-formamido-L-arabinose transferase activity"/>
    <property type="evidence" value="ECO:0007669"/>
    <property type="project" value="TreeGrafter"/>
</dbReference>
<keyword evidence="7" id="KW-0472">Membrane</keyword>